<accession>A0AC58U5I8</accession>
<dbReference type="Proteomes" id="UP000790787">
    <property type="component" value="Unplaced"/>
</dbReference>
<dbReference type="RefSeq" id="XP_075104748.1">
    <property type="nucleotide sequence ID" value="XM_075248647.1"/>
</dbReference>
<proteinExistence type="predicted"/>
<evidence type="ECO:0000313" key="1">
    <source>
        <dbReference type="Proteomes" id="UP000790787"/>
    </source>
</evidence>
<reference evidence="2" key="1">
    <citation type="submission" date="2025-08" db="UniProtKB">
        <authorList>
            <consortium name="RefSeq"/>
        </authorList>
    </citation>
    <scope>IDENTIFICATION</scope>
    <source>
        <tissue evidence="2">Leaf</tissue>
    </source>
</reference>
<sequence length="124" mass="14854">MVLLQLTEDMTLDRKILEKTVSASRKDRAAKLDDALWAYQTAYRTPIGTSPYKLVYGKACHLPVELEHKAYWAMKKLNFDAELAGRKRLMQLNEFDEFRLHAYENDKLYKEMTKRWHDKHIHRR</sequence>
<protein>
    <submittedName>
        <fullName evidence="2">Uncharacterized protein LOC142178868</fullName>
    </submittedName>
</protein>
<gene>
    <name evidence="2" type="primary">LOC142178868</name>
</gene>
<evidence type="ECO:0000313" key="2">
    <source>
        <dbReference type="RefSeq" id="XP_075104748.1"/>
    </source>
</evidence>
<organism evidence="1 2">
    <name type="scientific">Nicotiana tabacum</name>
    <name type="common">Common tobacco</name>
    <dbReference type="NCBI Taxonomy" id="4097"/>
    <lineage>
        <taxon>Eukaryota</taxon>
        <taxon>Viridiplantae</taxon>
        <taxon>Streptophyta</taxon>
        <taxon>Embryophyta</taxon>
        <taxon>Tracheophyta</taxon>
        <taxon>Spermatophyta</taxon>
        <taxon>Magnoliopsida</taxon>
        <taxon>eudicotyledons</taxon>
        <taxon>Gunneridae</taxon>
        <taxon>Pentapetalae</taxon>
        <taxon>asterids</taxon>
        <taxon>lamiids</taxon>
        <taxon>Solanales</taxon>
        <taxon>Solanaceae</taxon>
        <taxon>Nicotianoideae</taxon>
        <taxon>Nicotianeae</taxon>
        <taxon>Nicotiana</taxon>
    </lineage>
</organism>
<keyword evidence="1" id="KW-1185">Reference proteome</keyword>
<name>A0AC58U5I8_TOBAC</name>